<gene>
    <name evidence="3" type="ORF">BTCBT_007232</name>
</gene>
<evidence type="ECO:0000313" key="3">
    <source>
        <dbReference type="EMBL" id="ERH96622.1"/>
    </source>
</evidence>
<dbReference type="RefSeq" id="WP_000900639.1">
    <property type="nucleotide sequence ID" value="NZ_ARXZ02000073.1"/>
</dbReference>
<feature type="transmembrane region" description="Helical" evidence="2">
    <location>
        <begin position="40"/>
        <end position="64"/>
    </location>
</feature>
<organism evidence="3 4">
    <name type="scientific">Bacillus thuringiensis T01-328</name>
    <dbReference type="NCBI Taxonomy" id="1324966"/>
    <lineage>
        <taxon>Bacteria</taxon>
        <taxon>Bacillati</taxon>
        <taxon>Bacillota</taxon>
        <taxon>Bacilli</taxon>
        <taxon>Bacillales</taxon>
        <taxon>Bacillaceae</taxon>
        <taxon>Bacillus</taxon>
        <taxon>Bacillus cereus group</taxon>
    </lineage>
</organism>
<keyword evidence="1" id="KW-0175">Coiled coil</keyword>
<dbReference type="SMR" id="A0AAN4HBM0"/>
<evidence type="ECO:0000256" key="2">
    <source>
        <dbReference type="SAM" id="Phobius"/>
    </source>
</evidence>
<sequence>MLGILFTAAPSTDVVKDLQDKVISLQDHEVAFLNTTISNMLTAVGIGVAIITAVFTAAFAYVTYSNKRAKKNMDEASRKLEEAESKVSVLEEKSAQLERKILEAEQLLADANSISNVANEKLIEVEEEQKKLRVETRRLNTSAQFDLALDNHKTEIERIKNNLSSLQKFNYPFFSERRLELGTKCFDLESDFRRIKTLLTKEMLIGGDVAKYANEISTFAVEASSLFDEYKALEDDMAIAPVKSDEKEKEESSK</sequence>
<name>A0AAN4HBM0_BACTU</name>
<dbReference type="AlphaFoldDB" id="A0AAN4HBM0"/>
<dbReference type="Proteomes" id="UP000013487">
    <property type="component" value="Unassembled WGS sequence"/>
</dbReference>
<keyword evidence="2" id="KW-0812">Transmembrane</keyword>
<dbReference type="EMBL" id="ARXZ02000073">
    <property type="protein sequence ID" value="ERH96622.1"/>
    <property type="molecule type" value="Genomic_DNA"/>
</dbReference>
<feature type="coiled-coil region" evidence="1">
    <location>
        <begin position="66"/>
        <end position="169"/>
    </location>
</feature>
<protein>
    <submittedName>
        <fullName evidence="3">Membrane-bound metallopeptidase</fullName>
    </submittedName>
</protein>
<evidence type="ECO:0000313" key="4">
    <source>
        <dbReference type="Proteomes" id="UP000013487"/>
    </source>
</evidence>
<reference evidence="3 4" key="1">
    <citation type="journal article" date="2013" name="Genome Announc.">
        <title>Draft Genome Sequence of Bacillus thuringiensis var. thuringiensis Strain T01-328, a Brazilian Isolate That Produces a Soluble Pesticide Protein, Cry1Ia.</title>
        <authorList>
            <person name="Varani A.M."/>
            <person name="Lemos M.V."/>
            <person name="Fernandes C.C."/>
            <person name="Lemos E.G."/>
            <person name="Alves E.C."/>
            <person name="Desiderio J.A."/>
        </authorList>
    </citation>
    <scope>NUCLEOTIDE SEQUENCE [LARGE SCALE GENOMIC DNA]</scope>
    <source>
        <strain evidence="3 4">T01-328</strain>
    </source>
</reference>
<evidence type="ECO:0000256" key="1">
    <source>
        <dbReference type="SAM" id="Coils"/>
    </source>
</evidence>
<dbReference type="Gene3D" id="1.10.287.2610">
    <property type="match status" value="1"/>
</dbReference>
<accession>A0AAN4HBM0</accession>
<comment type="caution">
    <text evidence="3">The sequence shown here is derived from an EMBL/GenBank/DDBJ whole genome shotgun (WGS) entry which is preliminary data.</text>
</comment>
<proteinExistence type="predicted"/>
<keyword evidence="2" id="KW-1133">Transmembrane helix</keyword>
<keyword evidence="2" id="KW-0472">Membrane</keyword>